<dbReference type="RefSeq" id="WP_235050715.1">
    <property type="nucleotide sequence ID" value="NZ_JAKFHA010000002.1"/>
</dbReference>
<dbReference type="GO" id="GO:0003677">
    <property type="term" value="F:DNA binding"/>
    <property type="evidence" value="ECO:0007669"/>
    <property type="project" value="InterPro"/>
</dbReference>
<evidence type="ECO:0000259" key="5">
    <source>
        <dbReference type="PROSITE" id="PS50901"/>
    </source>
</evidence>
<dbReference type="PROSITE" id="PS50901">
    <property type="entry name" value="FTSK"/>
    <property type="match status" value="1"/>
</dbReference>
<evidence type="ECO:0000256" key="2">
    <source>
        <dbReference type="ARBA" id="ARBA00022840"/>
    </source>
</evidence>
<keyword evidence="4" id="KW-1133">Transmembrane helix</keyword>
<dbReference type="InterPro" id="IPR002543">
    <property type="entry name" value="FtsK_dom"/>
</dbReference>
<comment type="caution">
    <text evidence="6">The sequence shown here is derived from an EMBL/GenBank/DDBJ whole genome shotgun (WGS) entry which is preliminary data.</text>
</comment>
<feature type="transmembrane region" description="Helical" evidence="4">
    <location>
        <begin position="38"/>
        <end position="58"/>
    </location>
</feature>
<evidence type="ECO:0000256" key="3">
    <source>
        <dbReference type="PROSITE-ProRule" id="PRU00289"/>
    </source>
</evidence>
<keyword evidence="4" id="KW-0472">Membrane</keyword>
<dbReference type="SUPFAM" id="SSF52540">
    <property type="entry name" value="P-loop containing nucleoside triphosphate hydrolases"/>
    <property type="match status" value="1"/>
</dbReference>
<keyword evidence="1 3" id="KW-0547">Nucleotide-binding</keyword>
<reference evidence="6" key="1">
    <citation type="submission" date="2022-01" db="EMBL/GenBank/DDBJ databases">
        <title>Genome-Based Taxonomic Classification of the Phylum Actinobacteria.</title>
        <authorList>
            <person name="Gao Y."/>
        </authorList>
    </citation>
    <scope>NUCLEOTIDE SEQUENCE</scope>
    <source>
        <strain evidence="6">KLBMP 8922</strain>
    </source>
</reference>
<organism evidence="6 7">
    <name type="scientific">Yinghuangia soli</name>
    <dbReference type="NCBI Taxonomy" id="2908204"/>
    <lineage>
        <taxon>Bacteria</taxon>
        <taxon>Bacillati</taxon>
        <taxon>Actinomycetota</taxon>
        <taxon>Actinomycetes</taxon>
        <taxon>Kitasatosporales</taxon>
        <taxon>Streptomycetaceae</taxon>
        <taxon>Yinghuangia</taxon>
    </lineage>
</organism>
<evidence type="ECO:0000313" key="7">
    <source>
        <dbReference type="Proteomes" id="UP001165378"/>
    </source>
</evidence>
<dbReference type="GO" id="GO:0005524">
    <property type="term" value="F:ATP binding"/>
    <property type="evidence" value="ECO:0007669"/>
    <property type="project" value="UniProtKB-UniRule"/>
</dbReference>
<name>A0AA41PVQ4_9ACTN</name>
<dbReference type="InterPro" id="IPR027417">
    <property type="entry name" value="P-loop_NTPase"/>
</dbReference>
<evidence type="ECO:0000313" key="6">
    <source>
        <dbReference type="EMBL" id="MCF2526608.1"/>
    </source>
</evidence>
<evidence type="ECO:0000256" key="4">
    <source>
        <dbReference type="SAM" id="Phobius"/>
    </source>
</evidence>
<feature type="binding site" evidence="3">
    <location>
        <begin position="220"/>
        <end position="227"/>
    </location>
    <ligand>
        <name>ATP</name>
        <dbReference type="ChEBI" id="CHEBI:30616"/>
    </ligand>
</feature>
<dbReference type="PANTHER" id="PTHR22683">
    <property type="entry name" value="SPORULATION PROTEIN RELATED"/>
    <property type="match status" value="1"/>
</dbReference>
<accession>A0AA41PVQ4</accession>
<dbReference type="Proteomes" id="UP001165378">
    <property type="component" value="Unassembled WGS sequence"/>
</dbReference>
<keyword evidence="2 3" id="KW-0067">ATP-binding</keyword>
<protein>
    <recommendedName>
        <fullName evidence="5">FtsK domain-containing protein</fullName>
    </recommendedName>
</protein>
<dbReference type="InterPro" id="IPR050206">
    <property type="entry name" value="FtsK/SpoIIIE/SftA"/>
</dbReference>
<dbReference type="EMBL" id="JAKFHA010000002">
    <property type="protein sequence ID" value="MCF2526608.1"/>
    <property type="molecule type" value="Genomic_DNA"/>
</dbReference>
<dbReference type="Gene3D" id="3.40.50.300">
    <property type="entry name" value="P-loop containing nucleotide triphosphate hydrolases"/>
    <property type="match status" value="1"/>
</dbReference>
<sequence>MATFQRLGRRGVAIVAAVLFLIYTVAEAAAGSKATTVVFLGIGLGLVRWWFFSFAGRVRRGWPKLAKALGLWQQDPIKRLNEEFSYAWPKITKVKQVPGGYLVRVKLLPGQTPSALGDHTDGLAHAWRVFRVDASSPARGVVVLRAWVADPLDKPFGPAEMGMPGLLDRHETPAAPPVKELPAPARDPWAPNFSSVELGRCDDGSPWVLRLHGTHVLVAGVTGAGKGSILWGVTRGLMPAARAGLVELWALDPKRMELSYGRALFQRYSSDAAEMVEMLEDAVAEMSARAHRFAGKVRTHEPSVDCPFVVVIVDELAFLTAYQPDRDLRKRADAAIATLTSQGRSVGFCVLGALQDPRKEVMNLRNLFPDRIALRLDEPAQVDMVLGQGARDRGAEADLISPIPSVGAGVGYVKRETHPEPVRVRAAYVSDADIDRMVGDVTPGGAA</sequence>
<feature type="domain" description="FtsK" evidence="5">
    <location>
        <begin position="204"/>
        <end position="383"/>
    </location>
</feature>
<dbReference type="PANTHER" id="PTHR22683:SF41">
    <property type="entry name" value="DNA TRANSLOCASE FTSK"/>
    <property type="match status" value="1"/>
</dbReference>
<proteinExistence type="predicted"/>
<gene>
    <name evidence="6" type="ORF">LZ495_05140</name>
</gene>
<evidence type="ECO:0000256" key="1">
    <source>
        <dbReference type="ARBA" id="ARBA00022741"/>
    </source>
</evidence>
<dbReference type="Pfam" id="PF01580">
    <property type="entry name" value="FtsK_SpoIIIE"/>
    <property type="match status" value="1"/>
</dbReference>
<keyword evidence="4" id="KW-0812">Transmembrane</keyword>
<keyword evidence="7" id="KW-1185">Reference proteome</keyword>
<dbReference type="AlphaFoldDB" id="A0AA41PVQ4"/>